<evidence type="ECO:0000256" key="7">
    <source>
        <dbReference type="ARBA" id="ARBA00023277"/>
    </source>
</evidence>
<dbReference type="InterPro" id="IPR003385">
    <property type="entry name" value="Glyco_hydro_77"/>
</dbReference>
<dbReference type="RefSeq" id="WP_279297114.1">
    <property type="nucleotide sequence ID" value="NZ_JAOTIF010000007.1"/>
</dbReference>
<keyword evidence="6 10" id="KW-0808">Transferase</keyword>
<evidence type="ECO:0000259" key="11">
    <source>
        <dbReference type="SMART" id="SM00642"/>
    </source>
</evidence>
<keyword evidence="5 10" id="KW-0328">Glycosyltransferase</keyword>
<evidence type="ECO:0000313" key="12">
    <source>
        <dbReference type="EMBL" id="MCU7549673.1"/>
    </source>
</evidence>
<comment type="catalytic activity">
    <reaction evidence="1 10">
        <text>Transfers a segment of a (1-&gt;4)-alpha-D-glucan to a new position in an acceptor, which may be glucose or a (1-&gt;4)-alpha-D-glucan.</text>
        <dbReference type="EC" id="2.4.1.25"/>
    </reaction>
</comment>
<dbReference type="GO" id="GO:0004134">
    <property type="term" value="F:4-alpha-glucanotransferase activity"/>
    <property type="evidence" value="ECO:0007669"/>
    <property type="project" value="UniProtKB-EC"/>
</dbReference>
<feature type="domain" description="Glycosyl hydrolase family 13 catalytic" evidence="11">
    <location>
        <begin position="17"/>
        <end position="478"/>
    </location>
</feature>
<evidence type="ECO:0000313" key="13">
    <source>
        <dbReference type="Proteomes" id="UP001155483"/>
    </source>
</evidence>
<dbReference type="SUPFAM" id="SSF51445">
    <property type="entry name" value="(Trans)glycosidases"/>
    <property type="match status" value="2"/>
</dbReference>
<sequence>MYNPVATYRIQFHKNFSFTDLEKIIPYLKSLGIKTIYASPIFESLKGSTHGYDTLNSSKIDPEIGTEEQLKEINNKLKTEGIGWLQDIVPNHMAFDSTNPWIMDVLEKGPQSVYAPYFDITWSGDMHQGRLMVPFLGSTLEDVVNRGELKIAYTDNRFVFQYYNMSYPLYPKSYATILDGGEKLNLDALEQLIVQMPGMKQIEDAKAYSEQWDEFRLQLAGVMKNKAVRSAIDARLQQINKDKEKLLQIAGEQAYRLCHWQEADAKINYRRFFTVNGLICLNIQNEEAFLAHHEYIKTLVNKGIIQGVRVDHIDGLYDPTAYLGRLRQLTGEETYIVVEKILERREVLSKKWPIQGNTGYDFLAMVNNLFTQNESEDAFTDYYQELTDDFTSISHHIYLKKRQILLDHMGGELDNLYRLFIELNLVEKRSFSSIRREDLKDVIAEFLIQCPVYRFYGNKLPLEGAEAEGVQLILNRIRKTDTELISATGLLESVLLHRPHEGNEDYNSRVLQFYQRCMQFTGPLTAKGVEDTLMYTYNRFIGHNEVGDAPASFGLAPDEFHEKMKARQEQWPLSLNATSTHDTKRGEDVRARLNVLTDIPEEWFETVDEWQELTMELKEDDAPDANDEYLIYQTLIGSYPMPGADDGDYKDRLLEYVQKAIREAKRYSNWTSPNEEYESSVKAFAKALLDKKKPFWNSFESFHQRVVDFGIVNSLSQLLLKLTCPGVPDIYQGTDLWDLSLVDPDNRRSVDYDKRGLLLESIVENESPSERLLQELWETRYDGRVKLWLLKSVLQMRSEHPELFVRGDYIPLRVSGAYKNHVFAFARRYLQTWIIIAVPLHPTVLCQEQNTSVNEIDWKNTAIVLPQELTSGWEHLLSHARSNPAKEIRIQEVFAGLPLAILRLFQTVGQRSAGILVHVSSLPSPFGIGDLGPEAKAFASFLYRCHQRFWQFLPLNPTEGGQGHSPYSSISSKAGNTLLISPELLVKDGFLHQSDLQGYYLPAESRVNYEEVERLKTDLFDKAWSNFQNNDYEAAKHLFEQFCEQEKEWLDDFAIYSVAKKIQKGKPWYEWPVSLKQRQPAAIKKLEQQQADAMNKTKWLQFLFMKQWKELKAYCNQLGIMLLGDLPIYVSYDSVDVWSHRDIFSVDSKGERIGMAGVPPDAFSADGQLWGMPVFRWDVLKERGYDWWIQRLKKNKELFDLVRLDHFRAFVSYWEVPAGSETARNGEWKEGPGSDFFSVVQQELGGLPFVAEDLGEVDETVYRLRDEFNLPGMKVLQFAFSEDIAHSPHIPHNYGENFVVYTGTHDNNTTLGWYRQEGQNDRYRLNQYLGYNVPENEVSRVLGRLAYGSVGRTVILPLQDVLSLDESARMNIPSSGEENWRWRLVPGQLNGNAEHLLREWTALYNRM</sequence>
<evidence type="ECO:0000256" key="9">
    <source>
        <dbReference type="ARBA" id="ARBA00031501"/>
    </source>
</evidence>
<comment type="caution">
    <text evidence="12">The sequence shown here is derived from an EMBL/GenBank/DDBJ whole genome shotgun (WGS) entry which is preliminary data.</text>
</comment>
<dbReference type="NCBIfam" id="TIGR02401">
    <property type="entry name" value="trehalose_TreY"/>
    <property type="match status" value="1"/>
</dbReference>
<dbReference type="Gene3D" id="3.30.750.90">
    <property type="match status" value="1"/>
</dbReference>
<dbReference type="InterPro" id="IPR012767">
    <property type="entry name" value="Trehalose_TreY"/>
</dbReference>
<dbReference type="EMBL" id="JAOTIF010000007">
    <property type="protein sequence ID" value="MCU7549673.1"/>
    <property type="molecule type" value="Genomic_DNA"/>
</dbReference>
<evidence type="ECO:0000256" key="3">
    <source>
        <dbReference type="ARBA" id="ARBA00012560"/>
    </source>
</evidence>
<accession>A0A9X2XNU6</accession>
<dbReference type="Gene3D" id="3.20.20.80">
    <property type="entry name" value="Glycosidases"/>
    <property type="match status" value="4"/>
</dbReference>
<dbReference type="PANTHER" id="PTHR32438">
    <property type="entry name" value="4-ALPHA-GLUCANOTRANSFERASE DPE1, CHLOROPLASTIC/AMYLOPLASTIC"/>
    <property type="match status" value="1"/>
</dbReference>
<dbReference type="CDD" id="cd11336">
    <property type="entry name" value="AmyAc_MTSase"/>
    <property type="match status" value="1"/>
</dbReference>
<dbReference type="InterPro" id="IPR006047">
    <property type="entry name" value="GH13_cat_dom"/>
</dbReference>
<dbReference type="SMART" id="SM00642">
    <property type="entry name" value="Aamy"/>
    <property type="match status" value="1"/>
</dbReference>
<evidence type="ECO:0000256" key="1">
    <source>
        <dbReference type="ARBA" id="ARBA00000439"/>
    </source>
</evidence>
<dbReference type="GO" id="GO:0005975">
    <property type="term" value="P:carbohydrate metabolic process"/>
    <property type="evidence" value="ECO:0007669"/>
    <property type="project" value="InterPro"/>
</dbReference>
<dbReference type="Pfam" id="PF02446">
    <property type="entry name" value="Glyco_hydro_77"/>
    <property type="match status" value="1"/>
</dbReference>
<keyword evidence="13" id="KW-1185">Reference proteome</keyword>
<dbReference type="PANTHER" id="PTHR32438:SF5">
    <property type="entry name" value="4-ALPHA-GLUCANOTRANSFERASE DPE1, CHLOROPLASTIC_AMYLOPLASTIC"/>
    <property type="match status" value="1"/>
</dbReference>
<dbReference type="Gene3D" id="3.30.1590.10">
    <property type="entry name" value="Maltooligosyl trehalose synthase, domain 2"/>
    <property type="match status" value="1"/>
</dbReference>
<dbReference type="EC" id="2.4.1.25" evidence="3 10"/>
<evidence type="ECO:0000256" key="5">
    <source>
        <dbReference type="ARBA" id="ARBA00022676"/>
    </source>
</evidence>
<protein>
    <recommendedName>
        <fullName evidence="4 10">4-alpha-glucanotransferase</fullName>
        <ecNumber evidence="3 10">2.4.1.25</ecNumber>
    </recommendedName>
    <alternativeName>
        <fullName evidence="8 10">Amylomaltase</fullName>
    </alternativeName>
    <alternativeName>
        <fullName evidence="9 10">Disproportionating enzyme</fullName>
    </alternativeName>
</protein>
<reference evidence="12" key="1">
    <citation type="submission" date="2022-09" db="EMBL/GenBank/DDBJ databases">
        <authorList>
            <person name="Yuan C."/>
            <person name="Ke Z."/>
        </authorList>
    </citation>
    <scope>NUCLEOTIDE SEQUENCE</scope>
    <source>
        <strain evidence="12">LB-8</strain>
    </source>
</reference>
<evidence type="ECO:0000256" key="10">
    <source>
        <dbReference type="RuleBase" id="RU361207"/>
    </source>
</evidence>
<dbReference type="NCBIfam" id="NF011080">
    <property type="entry name" value="PRK14508.1-3"/>
    <property type="match status" value="1"/>
</dbReference>
<evidence type="ECO:0000256" key="8">
    <source>
        <dbReference type="ARBA" id="ARBA00031423"/>
    </source>
</evidence>
<organism evidence="12 13">
    <name type="scientific">Paraflavisolibacter caeni</name>
    <dbReference type="NCBI Taxonomy" id="2982496"/>
    <lineage>
        <taxon>Bacteria</taxon>
        <taxon>Pseudomonadati</taxon>
        <taxon>Bacteroidota</taxon>
        <taxon>Chitinophagia</taxon>
        <taxon>Chitinophagales</taxon>
        <taxon>Chitinophagaceae</taxon>
        <taxon>Paraflavisolibacter</taxon>
    </lineage>
</organism>
<evidence type="ECO:0000256" key="6">
    <source>
        <dbReference type="ARBA" id="ARBA00022679"/>
    </source>
</evidence>
<name>A0A9X2XNU6_9BACT</name>
<keyword evidence="7 10" id="KW-0119">Carbohydrate metabolism</keyword>
<reference evidence="12" key="2">
    <citation type="submission" date="2023-04" db="EMBL/GenBank/DDBJ databases">
        <title>Paracnuella aquatica gen. nov., sp. nov., a member of the family Chitinophagaceae isolated from a hot spring.</title>
        <authorList>
            <person name="Wang C."/>
        </authorList>
    </citation>
    <scope>NUCLEOTIDE SEQUENCE</scope>
    <source>
        <strain evidence="12">LB-8</strain>
    </source>
</reference>
<gene>
    <name evidence="12" type="primary">treY</name>
    <name evidence="12" type="ORF">OCK74_11145</name>
</gene>
<evidence type="ECO:0000256" key="4">
    <source>
        <dbReference type="ARBA" id="ARBA00020295"/>
    </source>
</evidence>
<dbReference type="NCBIfam" id="TIGR00217">
    <property type="entry name" value="malQ"/>
    <property type="match status" value="1"/>
</dbReference>
<evidence type="ECO:0000256" key="2">
    <source>
        <dbReference type="ARBA" id="ARBA00005684"/>
    </source>
</evidence>
<dbReference type="InterPro" id="IPR017853">
    <property type="entry name" value="GH"/>
</dbReference>
<comment type="similarity">
    <text evidence="2 10">Belongs to the disproportionating enzyme family.</text>
</comment>
<proteinExistence type="inferred from homology"/>
<dbReference type="Pfam" id="PF00128">
    <property type="entry name" value="Alpha-amylase"/>
    <property type="match status" value="1"/>
</dbReference>
<dbReference type="Proteomes" id="UP001155483">
    <property type="component" value="Unassembled WGS sequence"/>
</dbReference>